<dbReference type="PROSITE" id="PS50088">
    <property type="entry name" value="ANK_REPEAT"/>
    <property type="match status" value="3"/>
</dbReference>
<dbReference type="SUPFAM" id="SSF48403">
    <property type="entry name" value="Ankyrin repeat"/>
    <property type="match status" value="1"/>
</dbReference>
<dbReference type="SMART" id="SM00248">
    <property type="entry name" value="ANK"/>
    <property type="match status" value="5"/>
</dbReference>
<reference evidence="4 5" key="1">
    <citation type="journal article" date="2024" name="bioRxiv">
        <title>A reference genome for Trichogramma kaykai: A tiny desert-dwelling parasitoid wasp with competing sex-ratio distorters.</title>
        <authorList>
            <person name="Culotta J."/>
            <person name="Lindsey A.R."/>
        </authorList>
    </citation>
    <scope>NUCLEOTIDE SEQUENCE [LARGE SCALE GENOMIC DNA]</scope>
    <source>
        <strain evidence="4 5">KSX58</strain>
    </source>
</reference>
<keyword evidence="2 3" id="KW-0040">ANK repeat</keyword>
<dbReference type="EMBL" id="JBJJXI010000087">
    <property type="protein sequence ID" value="KAL3394918.1"/>
    <property type="molecule type" value="Genomic_DNA"/>
</dbReference>
<keyword evidence="5" id="KW-1185">Reference proteome</keyword>
<name>A0ABD2WPN7_9HYME</name>
<accession>A0ABD2WPN7</accession>
<protein>
    <submittedName>
        <fullName evidence="4">Uncharacterized protein</fullName>
    </submittedName>
</protein>
<evidence type="ECO:0000313" key="4">
    <source>
        <dbReference type="EMBL" id="KAL3394918.1"/>
    </source>
</evidence>
<evidence type="ECO:0000256" key="2">
    <source>
        <dbReference type="ARBA" id="ARBA00023043"/>
    </source>
</evidence>
<dbReference type="PANTHER" id="PTHR24123">
    <property type="entry name" value="ANKYRIN REPEAT-CONTAINING"/>
    <property type="match status" value="1"/>
</dbReference>
<proteinExistence type="predicted"/>
<dbReference type="PANTHER" id="PTHR24123:SF141">
    <property type="entry name" value="ANKYRIN 2, ISOFORM U"/>
    <property type="match status" value="1"/>
</dbReference>
<feature type="repeat" description="ANK" evidence="3">
    <location>
        <begin position="351"/>
        <end position="383"/>
    </location>
</feature>
<dbReference type="Pfam" id="PF12796">
    <property type="entry name" value="Ank_2"/>
    <property type="match status" value="1"/>
</dbReference>
<organism evidence="4 5">
    <name type="scientific">Trichogramma kaykai</name>
    <dbReference type="NCBI Taxonomy" id="54128"/>
    <lineage>
        <taxon>Eukaryota</taxon>
        <taxon>Metazoa</taxon>
        <taxon>Ecdysozoa</taxon>
        <taxon>Arthropoda</taxon>
        <taxon>Hexapoda</taxon>
        <taxon>Insecta</taxon>
        <taxon>Pterygota</taxon>
        <taxon>Neoptera</taxon>
        <taxon>Endopterygota</taxon>
        <taxon>Hymenoptera</taxon>
        <taxon>Apocrita</taxon>
        <taxon>Proctotrupomorpha</taxon>
        <taxon>Chalcidoidea</taxon>
        <taxon>Trichogrammatidae</taxon>
        <taxon>Trichogramma</taxon>
    </lineage>
</organism>
<feature type="repeat" description="ANK" evidence="3">
    <location>
        <begin position="278"/>
        <end position="310"/>
    </location>
</feature>
<evidence type="ECO:0000256" key="1">
    <source>
        <dbReference type="ARBA" id="ARBA00022737"/>
    </source>
</evidence>
<evidence type="ECO:0000313" key="5">
    <source>
        <dbReference type="Proteomes" id="UP001627154"/>
    </source>
</evidence>
<dbReference type="Gene3D" id="1.25.40.20">
    <property type="entry name" value="Ankyrin repeat-containing domain"/>
    <property type="match status" value="1"/>
</dbReference>
<feature type="repeat" description="ANK" evidence="3">
    <location>
        <begin position="208"/>
        <end position="236"/>
    </location>
</feature>
<evidence type="ECO:0000256" key="3">
    <source>
        <dbReference type="PROSITE-ProRule" id="PRU00023"/>
    </source>
</evidence>
<keyword evidence="1" id="KW-0677">Repeat</keyword>
<dbReference type="InterPro" id="IPR051165">
    <property type="entry name" value="Multifunctional_ANK_Repeat"/>
</dbReference>
<gene>
    <name evidence="4" type="ORF">TKK_010908</name>
</gene>
<dbReference type="AlphaFoldDB" id="A0ABD2WPN7"/>
<dbReference type="InterPro" id="IPR036770">
    <property type="entry name" value="Ankyrin_rpt-contain_sf"/>
</dbReference>
<dbReference type="InterPro" id="IPR002110">
    <property type="entry name" value="Ankyrin_rpt"/>
</dbReference>
<sequence>MLKMMSSEKFDVYGGNGGAEGQYDFDSEILNYKKIISNLEKLKSMRDMVIQDMKKNEISFVIRIHSLIRDWEGQYPNFRKMLRPQEMDWLLTKCVDDKVENVISFVIKSGYKDEPEMDEEGKPLLNRSTPLHGVGRYDCYEEVVLDLFKIYDRFDVNYIDESSFTHFHAACQYGFDDIVQKFLELGQDPNILPPKSAVDFEGDPVIPPLHLALKQNCRNVVELLLKNGADPNLATTEGLTPLHVIVRGNYFDGGLADLFFKICDDENLTDQVNSQDHWGHTPLHWELKEDYSYLTELLLRRGADPSLVNEKGFTPRHLICKKDVDDGLIKLFFEIIGDVQKTVQVDAVDKSGHTPLQWAVANFLPNTIDVLLDQGADLSSFTFPTVGHFDEKLNPWYNPTWSKLKFASDTMSVVEHLDKKGYKLDLSDAITIMNAFDKHEFFKRPANLDENWYNDEEFVKGAKEIMVKPNLSVYDMISLRPETVEKSVTFTEMYDFVRSNKYYEFSETYREACGTYLCELPPRRFFKKWALDPLLELTNYKLPILCCDKIIEKLQNEDLRRICLAAATQN</sequence>
<dbReference type="PROSITE" id="PS50297">
    <property type="entry name" value="ANK_REP_REGION"/>
    <property type="match status" value="3"/>
</dbReference>
<comment type="caution">
    <text evidence="4">The sequence shown here is derived from an EMBL/GenBank/DDBJ whole genome shotgun (WGS) entry which is preliminary data.</text>
</comment>
<dbReference type="Proteomes" id="UP001627154">
    <property type="component" value="Unassembled WGS sequence"/>
</dbReference>